<feature type="region of interest" description="Disordered" evidence="1">
    <location>
        <begin position="304"/>
        <end position="344"/>
    </location>
</feature>
<feature type="compositionally biased region" description="Basic and acidic residues" evidence="1">
    <location>
        <begin position="314"/>
        <end position="325"/>
    </location>
</feature>
<evidence type="ECO:0000313" key="3">
    <source>
        <dbReference type="Proteomes" id="UP001050975"/>
    </source>
</evidence>
<gene>
    <name evidence="2" type="ORF">MiSe_25770</name>
</gene>
<keyword evidence="3" id="KW-1185">Reference proteome</keyword>
<comment type="caution">
    <text evidence="2">The sequence shown here is derived from an EMBL/GenBank/DDBJ whole genome shotgun (WGS) entry which is preliminary data.</text>
</comment>
<dbReference type="RefSeq" id="WP_226579955.1">
    <property type="nucleotide sequence ID" value="NZ_BLAY01000034.1"/>
</dbReference>
<protein>
    <recommendedName>
        <fullName evidence="4">Band 7 domain-containing protein</fullName>
    </recommendedName>
</protein>
<name>A0AAV3X693_9CYAN</name>
<sequence length="344" mass="39843">MADTYNPILSREEIGRWRLFQSRPVPDPGTALVFSGEGQPLLSIKQGQRGPTSGEIVWGKYNLLYKVDMTEHPLSFQCNIPCATDAFDFHAEVRFICSVREPEMIVRRNVTDVRQFLEPLIVEVMRSISRNYEVEESEVAERQISNRVKQEIYDAGFQLNRFVLTLYLEQEVRDRIREKKRIQDTTEIEKTKIKSQIELEEQAQKLAMQRQQFELELMKVKIDFYSPMLQAGNWQMLAMQLAQNPQDIAVVVEEINRQKQIDREHQMKMLKMLLDEDALEGSQISEVGKRVLQGLIAMTEQYTPALGSGSANKSESKKNNSKVDESDNQTPKVTKPDFNYDEDE</sequence>
<evidence type="ECO:0000313" key="2">
    <source>
        <dbReference type="EMBL" id="GET37823.1"/>
    </source>
</evidence>
<dbReference type="AlphaFoldDB" id="A0AAV3X693"/>
<proteinExistence type="predicted"/>
<accession>A0AAV3X693</accession>
<dbReference type="EMBL" id="BLAY01000034">
    <property type="protein sequence ID" value="GET37823.1"/>
    <property type="molecule type" value="Genomic_DNA"/>
</dbReference>
<dbReference type="Proteomes" id="UP001050975">
    <property type="component" value="Unassembled WGS sequence"/>
</dbReference>
<reference evidence="2" key="1">
    <citation type="submission" date="2019-10" db="EMBL/GenBank/DDBJ databases">
        <title>Draft genome sequece of Microseira wollei NIES-4236.</title>
        <authorList>
            <person name="Yamaguchi H."/>
            <person name="Suzuki S."/>
            <person name="Kawachi M."/>
        </authorList>
    </citation>
    <scope>NUCLEOTIDE SEQUENCE</scope>
    <source>
        <strain evidence="2">NIES-4236</strain>
    </source>
</reference>
<evidence type="ECO:0000256" key="1">
    <source>
        <dbReference type="SAM" id="MobiDB-lite"/>
    </source>
</evidence>
<evidence type="ECO:0008006" key="4">
    <source>
        <dbReference type="Google" id="ProtNLM"/>
    </source>
</evidence>
<organism evidence="2 3">
    <name type="scientific">Microseira wollei NIES-4236</name>
    <dbReference type="NCBI Taxonomy" id="2530354"/>
    <lineage>
        <taxon>Bacteria</taxon>
        <taxon>Bacillati</taxon>
        <taxon>Cyanobacteriota</taxon>
        <taxon>Cyanophyceae</taxon>
        <taxon>Oscillatoriophycideae</taxon>
        <taxon>Aerosakkonematales</taxon>
        <taxon>Aerosakkonemataceae</taxon>
        <taxon>Microseira</taxon>
    </lineage>
</organism>